<dbReference type="EMBL" id="JBHSXX010000001">
    <property type="protein sequence ID" value="MFC6868275.1"/>
    <property type="molecule type" value="Genomic_DNA"/>
</dbReference>
<gene>
    <name evidence="1" type="ORF">ACFQGD_14120</name>
</gene>
<name>A0ABW2C1L5_9PSEU</name>
<protein>
    <submittedName>
        <fullName evidence="1">Twin-arginine translocation signal domain-containing protein</fullName>
    </submittedName>
</protein>
<dbReference type="InterPro" id="IPR006311">
    <property type="entry name" value="TAT_signal"/>
</dbReference>
<dbReference type="InterPro" id="IPR019546">
    <property type="entry name" value="TAT_signal_bac_arc"/>
</dbReference>
<dbReference type="NCBIfam" id="TIGR01409">
    <property type="entry name" value="TAT_signal_seq"/>
    <property type="match status" value="1"/>
</dbReference>
<reference evidence="2" key="1">
    <citation type="journal article" date="2019" name="Int. J. Syst. Evol. Microbiol.">
        <title>The Global Catalogue of Microorganisms (GCM) 10K type strain sequencing project: providing services to taxonomists for standard genome sequencing and annotation.</title>
        <authorList>
            <consortium name="The Broad Institute Genomics Platform"/>
            <consortium name="The Broad Institute Genome Sequencing Center for Infectious Disease"/>
            <person name="Wu L."/>
            <person name="Ma J."/>
        </authorList>
    </citation>
    <scope>NUCLEOTIDE SEQUENCE [LARGE SCALE GENOMIC DNA]</scope>
    <source>
        <strain evidence="2">KCTC 32255</strain>
    </source>
</reference>
<keyword evidence="2" id="KW-1185">Reference proteome</keyword>
<accession>A0ABW2C1L5</accession>
<evidence type="ECO:0000313" key="1">
    <source>
        <dbReference type="EMBL" id="MFC6868275.1"/>
    </source>
</evidence>
<sequence length="231" mass="24093">MSDRNDESRRPLDGDRRQFLKRAGYSAAAAAAMAAGSGFVGKASAQIPTPPAPPGGGGFDGMRVTCPCFGDAISLFTSEGSFPFSGKGNVGVRVKGGPNPNKWGLVVEQHEVSANDTPFGTITIKMADEIEVSAESLLEFDPASGGYTQTMVLPISVELEHCGAGGEPVLLRTLPDAPVIMGNAEPQFEFPPKDMPYKSKGDVGLYAMGSNGQVVGSKPLAVLPTFNWTVG</sequence>
<dbReference type="PROSITE" id="PS51318">
    <property type="entry name" value="TAT"/>
    <property type="match status" value="1"/>
</dbReference>
<proteinExistence type="predicted"/>
<comment type="caution">
    <text evidence="1">The sequence shown here is derived from an EMBL/GenBank/DDBJ whole genome shotgun (WGS) entry which is preliminary data.</text>
</comment>
<dbReference type="RefSeq" id="WP_345398234.1">
    <property type="nucleotide sequence ID" value="NZ_BAABLA010000028.1"/>
</dbReference>
<organism evidence="1 2">
    <name type="scientific">Haloechinothrix salitolerans</name>
    <dbReference type="NCBI Taxonomy" id="926830"/>
    <lineage>
        <taxon>Bacteria</taxon>
        <taxon>Bacillati</taxon>
        <taxon>Actinomycetota</taxon>
        <taxon>Actinomycetes</taxon>
        <taxon>Pseudonocardiales</taxon>
        <taxon>Pseudonocardiaceae</taxon>
        <taxon>Haloechinothrix</taxon>
    </lineage>
</organism>
<dbReference type="Proteomes" id="UP001596337">
    <property type="component" value="Unassembled WGS sequence"/>
</dbReference>
<evidence type="ECO:0000313" key="2">
    <source>
        <dbReference type="Proteomes" id="UP001596337"/>
    </source>
</evidence>